<dbReference type="PROSITE" id="PS01005">
    <property type="entry name" value="FORMATE_NITRITE_TP_1"/>
    <property type="match status" value="1"/>
</dbReference>
<evidence type="ECO:0000256" key="6">
    <source>
        <dbReference type="SAM" id="Phobius"/>
    </source>
</evidence>
<name>A0A0R1TFL1_9LACO</name>
<sequence length="254" mass="27151">MYQESIQAVKGAANKKLALLHNNPLGYFLLSCLAGMYIGFGILLSFTVSGQLQGIPATKLIMGLCFGVALSLVIIAGAELFTGNNFVLGVGLFTKQNKFLDALYLWFVCWLGNLCGAVILALIFNACGLQVEGVAKALAAAAFMKTHLGIEALLARGVLCNILVCLAVWSGFQTKNDAAKLIMVFWCLLAFFTTGFEHSVANMTVITAGLLAPMGQNITLGGFAYNLFWVSLGNMIGAIFFLALPYVLAAKKQK</sequence>
<dbReference type="PROSITE" id="PS01006">
    <property type="entry name" value="FORMATE_NITRITE_TP_2"/>
    <property type="match status" value="1"/>
</dbReference>
<feature type="transmembrane region" description="Helical" evidence="6">
    <location>
        <begin position="178"/>
        <end position="196"/>
    </location>
</feature>
<evidence type="ECO:0000256" key="5">
    <source>
        <dbReference type="ARBA" id="ARBA00049660"/>
    </source>
</evidence>
<evidence type="ECO:0000256" key="4">
    <source>
        <dbReference type="ARBA" id="ARBA00023136"/>
    </source>
</evidence>
<feature type="transmembrane region" description="Helical" evidence="6">
    <location>
        <begin position="148"/>
        <end position="172"/>
    </location>
</feature>
<dbReference type="Gene3D" id="1.20.1080.10">
    <property type="entry name" value="Glycerol uptake facilitator protein"/>
    <property type="match status" value="1"/>
</dbReference>
<dbReference type="RefSeq" id="WP_056986775.1">
    <property type="nucleotide sequence ID" value="NZ_AZFH01000069.1"/>
</dbReference>
<feature type="transmembrane region" description="Helical" evidence="6">
    <location>
        <begin position="227"/>
        <end position="249"/>
    </location>
</feature>
<protein>
    <submittedName>
        <fullName evidence="7">Formate nitrite family of transporter</fullName>
    </submittedName>
</protein>
<dbReference type="InterPro" id="IPR000292">
    <property type="entry name" value="For/NO2_transpt"/>
</dbReference>
<dbReference type="PATRIC" id="fig|1423740.3.peg.128"/>
<dbReference type="AlphaFoldDB" id="A0A0R1TFL1"/>
<dbReference type="OrthoDB" id="9786493at2"/>
<dbReference type="Proteomes" id="UP000051048">
    <property type="component" value="Unassembled WGS sequence"/>
</dbReference>
<keyword evidence="4 6" id="KW-0472">Membrane</keyword>
<accession>A0A0R1TFL1</accession>
<gene>
    <name evidence="7" type="ORF">FC36_GL000123</name>
</gene>
<comment type="similarity">
    <text evidence="5">Belongs to the FNT transporter (TC 1.A.16) family.</text>
</comment>
<dbReference type="Pfam" id="PF01226">
    <property type="entry name" value="Form_Nir_trans"/>
    <property type="match status" value="1"/>
</dbReference>
<proteinExistence type="inferred from homology"/>
<comment type="caution">
    <text evidence="7">The sequence shown here is derived from an EMBL/GenBank/DDBJ whole genome shotgun (WGS) entry which is preliminary data.</text>
</comment>
<dbReference type="EMBL" id="AZFH01000069">
    <property type="protein sequence ID" value="KRL80092.1"/>
    <property type="molecule type" value="Genomic_DNA"/>
</dbReference>
<feature type="transmembrane region" description="Helical" evidence="6">
    <location>
        <begin position="25"/>
        <end position="48"/>
    </location>
</feature>
<dbReference type="InterPro" id="IPR024002">
    <property type="entry name" value="For/NO2_transpt_CS"/>
</dbReference>
<feature type="transmembrane region" description="Helical" evidence="6">
    <location>
        <begin position="60"/>
        <end position="83"/>
    </location>
</feature>
<comment type="subcellular location">
    <subcellularLocation>
        <location evidence="1">Membrane</location>
        <topology evidence="1">Multi-pass membrane protein</topology>
    </subcellularLocation>
</comment>
<evidence type="ECO:0000256" key="2">
    <source>
        <dbReference type="ARBA" id="ARBA00022692"/>
    </source>
</evidence>
<evidence type="ECO:0000256" key="1">
    <source>
        <dbReference type="ARBA" id="ARBA00004141"/>
    </source>
</evidence>
<dbReference type="GO" id="GO:0015499">
    <property type="term" value="F:formate transmembrane transporter activity"/>
    <property type="evidence" value="ECO:0007669"/>
    <property type="project" value="TreeGrafter"/>
</dbReference>
<dbReference type="PANTHER" id="PTHR30520:SF8">
    <property type="entry name" value="NITRITE TRANSPORTER NIRC"/>
    <property type="match status" value="1"/>
</dbReference>
<dbReference type="PANTHER" id="PTHR30520">
    <property type="entry name" value="FORMATE TRANSPORTER-RELATED"/>
    <property type="match status" value="1"/>
</dbReference>
<keyword evidence="3 6" id="KW-1133">Transmembrane helix</keyword>
<evidence type="ECO:0000313" key="8">
    <source>
        <dbReference type="Proteomes" id="UP000051048"/>
    </source>
</evidence>
<dbReference type="STRING" id="1423740.FC36_GL000123"/>
<evidence type="ECO:0000256" key="3">
    <source>
        <dbReference type="ARBA" id="ARBA00022989"/>
    </source>
</evidence>
<keyword evidence="2 6" id="KW-0812">Transmembrane</keyword>
<reference evidence="7 8" key="1">
    <citation type="journal article" date="2015" name="Genome Announc.">
        <title>Expanding the biotechnology potential of lactobacilli through comparative genomics of 213 strains and associated genera.</title>
        <authorList>
            <person name="Sun Z."/>
            <person name="Harris H.M."/>
            <person name="McCann A."/>
            <person name="Guo C."/>
            <person name="Argimon S."/>
            <person name="Zhang W."/>
            <person name="Yang X."/>
            <person name="Jeffery I.B."/>
            <person name="Cooney J.C."/>
            <person name="Kagawa T.F."/>
            <person name="Liu W."/>
            <person name="Song Y."/>
            <person name="Salvetti E."/>
            <person name="Wrobel A."/>
            <person name="Rasinkangas P."/>
            <person name="Parkhill J."/>
            <person name="Rea M.C."/>
            <person name="O'Sullivan O."/>
            <person name="Ritari J."/>
            <person name="Douillard F.P."/>
            <person name="Paul Ross R."/>
            <person name="Yang R."/>
            <person name="Briner A.E."/>
            <person name="Felis G.E."/>
            <person name="de Vos W.M."/>
            <person name="Barrangou R."/>
            <person name="Klaenhammer T.R."/>
            <person name="Caufield P.W."/>
            <person name="Cui Y."/>
            <person name="Zhang H."/>
            <person name="O'Toole P.W."/>
        </authorList>
    </citation>
    <scope>NUCLEOTIDE SEQUENCE [LARGE SCALE GENOMIC DNA]</scope>
    <source>
        <strain evidence="7 8">DSM 15833</strain>
    </source>
</reference>
<dbReference type="GO" id="GO:0005886">
    <property type="term" value="C:plasma membrane"/>
    <property type="evidence" value="ECO:0007669"/>
    <property type="project" value="TreeGrafter"/>
</dbReference>
<evidence type="ECO:0000313" key="7">
    <source>
        <dbReference type="EMBL" id="KRL80092.1"/>
    </source>
</evidence>
<feature type="transmembrane region" description="Helical" evidence="6">
    <location>
        <begin position="103"/>
        <end position="127"/>
    </location>
</feature>
<organism evidence="7 8">
    <name type="scientific">Ligilactobacillus equi DSM 15833 = JCM 10991</name>
    <dbReference type="NCBI Taxonomy" id="1423740"/>
    <lineage>
        <taxon>Bacteria</taxon>
        <taxon>Bacillati</taxon>
        <taxon>Bacillota</taxon>
        <taxon>Bacilli</taxon>
        <taxon>Lactobacillales</taxon>
        <taxon>Lactobacillaceae</taxon>
        <taxon>Ligilactobacillus</taxon>
    </lineage>
</organism>
<dbReference type="InterPro" id="IPR023271">
    <property type="entry name" value="Aquaporin-like"/>
</dbReference>